<keyword evidence="6" id="KW-0539">Nucleus</keyword>
<evidence type="ECO:0000313" key="9">
    <source>
        <dbReference type="Proteomes" id="UP000325081"/>
    </source>
</evidence>
<organism evidence="8 9">
    <name type="scientific">Striga asiatica</name>
    <name type="common">Asiatic witchweed</name>
    <name type="synonym">Buchnera asiatica</name>
    <dbReference type="NCBI Taxonomy" id="4170"/>
    <lineage>
        <taxon>Eukaryota</taxon>
        <taxon>Viridiplantae</taxon>
        <taxon>Streptophyta</taxon>
        <taxon>Embryophyta</taxon>
        <taxon>Tracheophyta</taxon>
        <taxon>Spermatophyta</taxon>
        <taxon>Magnoliopsida</taxon>
        <taxon>eudicotyledons</taxon>
        <taxon>Gunneridae</taxon>
        <taxon>Pentapetalae</taxon>
        <taxon>asterids</taxon>
        <taxon>lamiids</taxon>
        <taxon>Lamiales</taxon>
        <taxon>Orobanchaceae</taxon>
        <taxon>Buchnereae</taxon>
        <taxon>Striga</taxon>
    </lineage>
</organism>
<evidence type="ECO:0000256" key="3">
    <source>
        <dbReference type="ARBA" id="ARBA00023054"/>
    </source>
</evidence>
<proteinExistence type="predicted"/>
<comment type="caution">
    <text evidence="8">The sequence shown here is derived from an EMBL/GenBank/DDBJ whole genome shotgun (WGS) entry which is preliminary data.</text>
</comment>
<dbReference type="Pfam" id="PF02042">
    <property type="entry name" value="RWP-RK"/>
    <property type="match status" value="1"/>
</dbReference>
<dbReference type="PROSITE" id="PS51519">
    <property type="entry name" value="RWP_RK"/>
    <property type="match status" value="1"/>
</dbReference>
<evidence type="ECO:0000256" key="6">
    <source>
        <dbReference type="ARBA" id="ARBA00023242"/>
    </source>
</evidence>
<keyword evidence="3" id="KW-0175">Coiled coil</keyword>
<evidence type="ECO:0000259" key="7">
    <source>
        <dbReference type="PROSITE" id="PS51519"/>
    </source>
</evidence>
<evidence type="ECO:0000313" key="8">
    <source>
        <dbReference type="EMBL" id="GER49832.1"/>
    </source>
</evidence>
<dbReference type="AlphaFoldDB" id="A0A5A7QXW7"/>
<dbReference type="InterPro" id="IPR044607">
    <property type="entry name" value="RKD-like"/>
</dbReference>
<dbReference type="PANTHER" id="PTHR46373">
    <property type="entry name" value="PROTEIN RKD4"/>
    <property type="match status" value="1"/>
</dbReference>
<keyword evidence="5" id="KW-0804">Transcription</keyword>
<gene>
    <name evidence="8" type="ORF">STAS_27096</name>
</gene>
<protein>
    <submittedName>
        <fullName evidence="8">RWP-RK domain-containing protein</fullName>
    </submittedName>
</protein>
<keyword evidence="9" id="KW-1185">Reference proteome</keyword>
<accession>A0A5A7QXW7</accession>
<dbReference type="OrthoDB" id="6270329at2759"/>
<sequence>MIYPAGHKLEIQNEVYNPFLEEQTSFGPYQQQYASPESFNLGFPISLEFEPFPISHQTNVTPEVEFNTFEDISAYLGMWDFDQPQFYNNVANNPTPITGMQNDYTTTIVQNPNYYGTMMFEHPTVDMACQGELLSFDVNEDDAKRIGKYNKSSALQLEEIQKYFDVPITRAAKELNVGLTVLKKRCRELNIMRWPHRKIKSLKSLIHNVKELGMTNEIEMLEEHKRMVEKIPEMELTERTKRLRQACFKANYKRRRSMQQAGAYDLA</sequence>
<comment type="function">
    <text evidence="1">Putative transcription factor.</text>
</comment>
<evidence type="ECO:0000256" key="1">
    <source>
        <dbReference type="ARBA" id="ARBA00004049"/>
    </source>
</evidence>
<evidence type="ECO:0000256" key="5">
    <source>
        <dbReference type="ARBA" id="ARBA00023163"/>
    </source>
</evidence>
<dbReference type="EMBL" id="BKCP01008848">
    <property type="protein sequence ID" value="GER49832.1"/>
    <property type="molecule type" value="Genomic_DNA"/>
</dbReference>
<keyword evidence="2" id="KW-0805">Transcription regulation</keyword>
<evidence type="ECO:0000256" key="2">
    <source>
        <dbReference type="ARBA" id="ARBA00023015"/>
    </source>
</evidence>
<keyword evidence="4" id="KW-0238">DNA-binding</keyword>
<dbReference type="GO" id="GO:0003700">
    <property type="term" value="F:DNA-binding transcription factor activity"/>
    <property type="evidence" value="ECO:0007669"/>
    <property type="project" value="InterPro"/>
</dbReference>
<dbReference type="InterPro" id="IPR003035">
    <property type="entry name" value="RWP-RK_dom"/>
</dbReference>
<name>A0A5A7QXW7_STRAF</name>
<evidence type="ECO:0000256" key="4">
    <source>
        <dbReference type="ARBA" id="ARBA00023125"/>
    </source>
</evidence>
<dbReference type="PANTHER" id="PTHR46373:SF20">
    <property type="entry name" value="PROTEIN RKD1"/>
    <property type="match status" value="1"/>
</dbReference>
<dbReference type="GO" id="GO:0003677">
    <property type="term" value="F:DNA binding"/>
    <property type="evidence" value="ECO:0007669"/>
    <property type="project" value="UniProtKB-KW"/>
</dbReference>
<feature type="domain" description="RWP-RK" evidence="7">
    <location>
        <begin position="138"/>
        <end position="223"/>
    </location>
</feature>
<dbReference type="Proteomes" id="UP000325081">
    <property type="component" value="Unassembled WGS sequence"/>
</dbReference>
<reference evidence="9" key="1">
    <citation type="journal article" date="2019" name="Curr. Biol.">
        <title>Genome Sequence of Striga asiatica Provides Insight into the Evolution of Plant Parasitism.</title>
        <authorList>
            <person name="Yoshida S."/>
            <person name="Kim S."/>
            <person name="Wafula E.K."/>
            <person name="Tanskanen J."/>
            <person name="Kim Y.M."/>
            <person name="Honaas L."/>
            <person name="Yang Z."/>
            <person name="Spallek T."/>
            <person name="Conn C.E."/>
            <person name="Ichihashi Y."/>
            <person name="Cheong K."/>
            <person name="Cui S."/>
            <person name="Der J.P."/>
            <person name="Gundlach H."/>
            <person name="Jiao Y."/>
            <person name="Hori C."/>
            <person name="Ishida J.K."/>
            <person name="Kasahara H."/>
            <person name="Kiba T."/>
            <person name="Kim M.S."/>
            <person name="Koo N."/>
            <person name="Laohavisit A."/>
            <person name="Lee Y.H."/>
            <person name="Lumba S."/>
            <person name="McCourt P."/>
            <person name="Mortimer J.C."/>
            <person name="Mutuku J.M."/>
            <person name="Nomura T."/>
            <person name="Sasaki-Sekimoto Y."/>
            <person name="Seto Y."/>
            <person name="Wang Y."/>
            <person name="Wakatake T."/>
            <person name="Sakakibara H."/>
            <person name="Demura T."/>
            <person name="Yamaguchi S."/>
            <person name="Yoneyama K."/>
            <person name="Manabe R.I."/>
            <person name="Nelson D.C."/>
            <person name="Schulman A.H."/>
            <person name="Timko M.P."/>
            <person name="dePamphilis C.W."/>
            <person name="Choi D."/>
            <person name="Shirasu K."/>
        </authorList>
    </citation>
    <scope>NUCLEOTIDE SEQUENCE [LARGE SCALE GENOMIC DNA]</scope>
    <source>
        <strain evidence="9">cv. UVA1</strain>
    </source>
</reference>